<dbReference type="EMBL" id="JAPDFR010000001">
    <property type="protein sequence ID" value="KAK0391312.1"/>
    <property type="molecule type" value="Genomic_DNA"/>
</dbReference>
<feature type="compositionally biased region" description="Low complexity" evidence="1">
    <location>
        <begin position="545"/>
        <end position="569"/>
    </location>
</feature>
<dbReference type="Gene3D" id="3.30.160.60">
    <property type="entry name" value="Classic Zinc Finger"/>
    <property type="match status" value="1"/>
</dbReference>
<dbReference type="PANTHER" id="PTHR38166:SF1">
    <property type="entry name" value="C2H2-TYPE DOMAIN-CONTAINING PROTEIN"/>
    <property type="match status" value="1"/>
</dbReference>
<feature type="compositionally biased region" description="Basic and acidic residues" evidence="1">
    <location>
        <begin position="581"/>
        <end position="592"/>
    </location>
</feature>
<proteinExistence type="predicted"/>
<gene>
    <name evidence="2" type="ORF">NLU13_0813</name>
</gene>
<feature type="compositionally biased region" description="Polar residues" evidence="1">
    <location>
        <begin position="447"/>
        <end position="460"/>
    </location>
</feature>
<feature type="region of interest" description="Disordered" evidence="1">
    <location>
        <begin position="433"/>
        <end position="491"/>
    </location>
</feature>
<feature type="region of interest" description="Disordered" evidence="1">
    <location>
        <begin position="541"/>
        <end position="600"/>
    </location>
</feature>
<feature type="compositionally biased region" description="Basic and acidic residues" evidence="1">
    <location>
        <begin position="133"/>
        <end position="148"/>
    </location>
</feature>
<feature type="compositionally biased region" description="Low complexity" evidence="1">
    <location>
        <begin position="73"/>
        <end position="92"/>
    </location>
</feature>
<feature type="region of interest" description="Disordered" evidence="1">
    <location>
        <begin position="806"/>
        <end position="868"/>
    </location>
</feature>
<keyword evidence="3" id="KW-1185">Reference proteome</keyword>
<protein>
    <recommendedName>
        <fullName evidence="4">C2H2-type domain-containing protein</fullName>
    </recommendedName>
</protein>
<accession>A0AA39GPR6</accession>
<feature type="region of interest" description="Disordered" evidence="1">
    <location>
        <begin position="60"/>
        <end position="152"/>
    </location>
</feature>
<evidence type="ECO:0000313" key="3">
    <source>
        <dbReference type="Proteomes" id="UP001175261"/>
    </source>
</evidence>
<feature type="compositionally biased region" description="Polar residues" evidence="1">
    <location>
        <begin position="60"/>
        <end position="69"/>
    </location>
</feature>
<name>A0AA39GPR6_SARSR</name>
<dbReference type="AlphaFoldDB" id="A0AA39GPR6"/>
<dbReference type="Proteomes" id="UP001175261">
    <property type="component" value="Unassembled WGS sequence"/>
</dbReference>
<feature type="compositionally biased region" description="Low complexity" evidence="1">
    <location>
        <begin position="116"/>
        <end position="127"/>
    </location>
</feature>
<feature type="compositionally biased region" description="Polar residues" evidence="1">
    <location>
        <begin position="817"/>
        <end position="837"/>
    </location>
</feature>
<evidence type="ECO:0008006" key="4">
    <source>
        <dbReference type="Google" id="ProtNLM"/>
    </source>
</evidence>
<feature type="compositionally biased region" description="Polar residues" evidence="1">
    <location>
        <begin position="100"/>
        <end position="112"/>
    </location>
</feature>
<evidence type="ECO:0000313" key="2">
    <source>
        <dbReference type="EMBL" id="KAK0391312.1"/>
    </source>
</evidence>
<evidence type="ECO:0000256" key="1">
    <source>
        <dbReference type="SAM" id="MobiDB-lite"/>
    </source>
</evidence>
<reference evidence="2" key="1">
    <citation type="submission" date="2022-10" db="EMBL/GenBank/DDBJ databases">
        <title>Determination and structural analysis of whole genome sequence of Sarocladium strictum F4-1.</title>
        <authorList>
            <person name="Hu L."/>
            <person name="Jiang Y."/>
        </authorList>
    </citation>
    <scope>NUCLEOTIDE SEQUENCE</scope>
    <source>
        <strain evidence="2">F4-1</strain>
    </source>
</reference>
<comment type="caution">
    <text evidence="2">The sequence shown here is derived from an EMBL/GenBank/DDBJ whole genome shotgun (WGS) entry which is preliminary data.</text>
</comment>
<organism evidence="2 3">
    <name type="scientific">Sarocladium strictum</name>
    <name type="common">Black bundle disease fungus</name>
    <name type="synonym">Acremonium strictum</name>
    <dbReference type="NCBI Taxonomy" id="5046"/>
    <lineage>
        <taxon>Eukaryota</taxon>
        <taxon>Fungi</taxon>
        <taxon>Dikarya</taxon>
        <taxon>Ascomycota</taxon>
        <taxon>Pezizomycotina</taxon>
        <taxon>Sordariomycetes</taxon>
        <taxon>Hypocreomycetidae</taxon>
        <taxon>Hypocreales</taxon>
        <taxon>Sarocladiaceae</taxon>
        <taxon>Sarocladium</taxon>
    </lineage>
</organism>
<sequence length="986" mass="108217">MPLCLLDLAPDASPGSATIACDLLFGDAEIERLLQEKVGEHGRQPVLPLERFVDEETILDETSSSQFTDYRSRTPSPCPTLSTTCESCTESDFSSDEGTKSSSNRRGVQSQDVCPRSNRNSTSTTKSTGEEVPNERDAGRDDSGRDDSPPEMMLDLDMRFKKRDESICYACPFRKRDPVICNFRNYYECASSFSDLERVREHLRRCHLKPASDGSNNEDSTFRRRVYVADPSLRMSLETFESISETLNPVKVQGEQNANPRQKWEYIWRCLFGQSDQVLDPDFEAPIEAEELVCELQRSLHEFNAQVRKEIEELTPIPSSESALASLGARITELWVRYLNSTFEKCERNVRGSSSMRLAFSRRATTDAVLHRAMQPESPSSGLAARARTFGYFHPSSISLETVPPGLSSLVSSISSLLASSQASIPTLGSSTILGGSLHEEPEKSSPDGSLTRRSLTPNRQDVDDADASDSSSCSNEDEEEGDVEETADPINEIACRISTVILRVLTPNPPNSLIQNVQSAVETFVIELLNDVLCMGCPHEGDTSSSNSQSSSSSGSLQLSSNSINTSNGSGGSKQGAPGEDPKEDGSEQGDRLPGSDNAVSHDGYSHQLCCPFRIRNPVRFNSRDFPGCANKQWVNMYLLKRHIKSVHQRKNDMPYKCPRCKEGFPTADSLYEHSEVAQENACRFVRQTEVTSNSVDNPEDGLSADGIKRLSNRKAQDKVQSWQALWRVLFPGDHDIPPCVLPNEIEGLTQSFQEKQPNLDEAIGSTLSHFVSDDVVDDLASQLSTLFQHHVTDTLRHHGVVLGGARGASKAPSPRQKSTSPPTPARSSVETSTAPANKKRKSRHIHTEPVENGPGQAPASMAYPPSLAPAPESDLTDWTILGTPRLPDAAISSPGSQYSMGQPSFQNGTTYMPMSMMMPSPQYQAGPGASTNTYNMPQGFNTNHTGQNILGAMIRNLHDANGMGLNFCPHCGEQWPCAVHCMRS</sequence>
<feature type="compositionally biased region" description="Acidic residues" evidence="1">
    <location>
        <begin position="476"/>
        <end position="488"/>
    </location>
</feature>
<dbReference type="PANTHER" id="PTHR38166">
    <property type="entry name" value="C2H2-TYPE DOMAIN-CONTAINING PROTEIN-RELATED"/>
    <property type="match status" value="1"/>
</dbReference>